<protein>
    <submittedName>
        <fullName evidence="11">Zinc finger BED domain-containing protein RICESLEEPER 2-like</fullName>
    </submittedName>
</protein>
<keyword evidence="5" id="KW-0805">Transcription regulation</keyword>
<dbReference type="SUPFAM" id="SSF57667">
    <property type="entry name" value="beta-beta-alpha zinc fingers"/>
    <property type="match status" value="1"/>
</dbReference>
<dbReference type="PANTHER" id="PTHR46481">
    <property type="entry name" value="ZINC FINGER BED DOMAIN-CONTAINING PROTEIN 4"/>
    <property type="match status" value="1"/>
</dbReference>
<organism evidence="11 12">
    <name type="scientific">Rhizophagus clarus</name>
    <dbReference type="NCBI Taxonomy" id="94130"/>
    <lineage>
        <taxon>Eukaryota</taxon>
        <taxon>Fungi</taxon>
        <taxon>Fungi incertae sedis</taxon>
        <taxon>Mucoromycota</taxon>
        <taxon>Glomeromycotina</taxon>
        <taxon>Glomeromycetes</taxon>
        <taxon>Glomerales</taxon>
        <taxon>Glomeraceae</taxon>
        <taxon>Rhizophagus</taxon>
    </lineage>
</organism>
<dbReference type="GO" id="GO:0005634">
    <property type="term" value="C:nucleus"/>
    <property type="evidence" value="ECO:0007669"/>
    <property type="project" value="UniProtKB-SubCell"/>
</dbReference>
<dbReference type="InterPro" id="IPR012337">
    <property type="entry name" value="RNaseH-like_sf"/>
</dbReference>
<dbReference type="SUPFAM" id="SSF53098">
    <property type="entry name" value="Ribonuclease H-like"/>
    <property type="match status" value="1"/>
</dbReference>
<dbReference type="OrthoDB" id="1274371at2759"/>
<dbReference type="GO" id="GO:0008270">
    <property type="term" value="F:zinc ion binding"/>
    <property type="evidence" value="ECO:0007669"/>
    <property type="project" value="UniProtKB-KW"/>
</dbReference>
<comment type="caution">
    <text evidence="11">The sequence shown here is derived from an EMBL/GenBank/DDBJ whole genome shotgun (WGS) entry which is preliminary data.</text>
</comment>
<evidence type="ECO:0000313" key="11">
    <source>
        <dbReference type="EMBL" id="GES86760.1"/>
    </source>
</evidence>
<dbReference type="PANTHER" id="PTHR46481:SF10">
    <property type="entry name" value="ZINC FINGER BED DOMAIN-CONTAINING PROTEIN 39"/>
    <property type="match status" value="1"/>
</dbReference>
<dbReference type="PROSITE" id="PS50808">
    <property type="entry name" value="ZF_BED"/>
    <property type="match status" value="1"/>
</dbReference>
<reference evidence="11" key="1">
    <citation type="submission" date="2019-10" db="EMBL/GenBank/DDBJ databases">
        <title>Conservation and host-specific expression of non-tandemly repeated heterogenous ribosome RNA gene in arbuscular mycorrhizal fungi.</title>
        <authorList>
            <person name="Maeda T."/>
            <person name="Kobayashi Y."/>
            <person name="Nakagawa T."/>
            <person name="Ezawa T."/>
            <person name="Yamaguchi K."/>
            <person name="Bino T."/>
            <person name="Nishimoto Y."/>
            <person name="Shigenobu S."/>
            <person name="Kawaguchi M."/>
        </authorList>
    </citation>
    <scope>NUCLEOTIDE SEQUENCE</scope>
    <source>
        <strain evidence="11">HR1</strain>
    </source>
</reference>
<evidence type="ECO:0000313" key="12">
    <source>
        <dbReference type="Proteomes" id="UP000615446"/>
    </source>
</evidence>
<dbReference type="GO" id="GO:0003677">
    <property type="term" value="F:DNA binding"/>
    <property type="evidence" value="ECO:0007669"/>
    <property type="project" value="InterPro"/>
</dbReference>
<evidence type="ECO:0000256" key="2">
    <source>
        <dbReference type="ARBA" id="ARBA00022723"/>
    </source>
</evidence>
<evidence type="ECO:0000256" key="9">
    <source>
        <dbReference type="SAM" id="MobiDB-lite"/>
    </source>
</evidence>
<evidence type="ECO:0000256" key="4">
    <source>
        <dbReference type="ARBA" id="ARBA00022833"/>
    </source>
</evidence>
<comment type="subcellular location">
    <subcellularLocation>
        <location evidence="1">Nucleus</location>
    </subcellularLocation>
</comment>
<sequence length="425" mass="49264">MAEEQEQKDYNTFPYDSFIEEQIFIDYENEDYEEENKDETMAEMAEAGTKITDETETEASGTRSAKELKHARVWEHFERKTIEKEDGETEAFILCHICEGHFSTNNSTKTLERHLKSKHLNIYKDLGQDETSSSKPWTTEVQNEKHKLFINWIITDQQPFTIVENQNFKKFIASIQPKYKIPITSDNEAKMLAATRQIKDTLNLSEFHHYRYAAHILNLAIEAALNSSIIPDCVKKLRIFIIPLPDCTTRWNYTFYMIDQALEIKPLLAHLVSNLSSLSSNWPNEEEWNILTILADLLAPFASVTKVISASNYPTIGEVKLLFEGIRIHLNQFRGEDFILQNQVDEMKCVFTNYFNEISEALHVSAFFDPRYKKLAYGDMSQDNILEPVCRVMANYRESADDTLIPSQPIQTLQRHLMNLSATET</sequence>
<evidence type="ECO:0000259" key="10">
    <source>
        <dbReference type="PROSITE" id="PS50808"/>
    </source>
</evidence>
<evidence type="ECO:0000256" key="6">
    <source>
        <dbReference type="ARBA" id="ARBA00023163"/>
    </source>
</evidence>
<feature type="domain" description="BED-type" evidence="10">
    <location>
        <begin position="68"/>
        <end position="126"/>
    </location>
</feature>
<dbReference type="AlphaFoldDB" id="A0A8H3LJ92"/>
<name>A0A8H3LJ92_9GLOM</name>
<keyword evidence="7" id="KW-0539">Nucleus</keyword>
<accession>A0A8H3LJ92</accession>
<dbReference type="InterPro" id="IPR036236">
    <property type="entry name" value="Znf_C2H2_sf"/>
</dbReference>
<evidence type="ECO:0000256" key="5">
    <source>
        <dbReference type="ARBA" id="ARBA00023015"/>
    </source>
</evidence>
<dbReference type="InterPro" id="IPR052035">
    <property type="entry name" value="ZnF_BED_domain_contain"/>
</dbReference>
<dbReference type="GO" id="GO:0009791">
    <property type="term" value="P:post-embryonic development"/>
    <property type="evidence" value="ECO:0007669"/>
    <property type="project" value="UniProtKB-ARBA"/>
</dbReference>
<evidence type="ECO:0000256" key="3">
    <source>
        <dbReference type="ARBA" id="ARBA00022771"/>
    </source>
</evidence>
<keyword evidence="3 8" id="KW-0863">Zinc-finger</keyword>
<evidence type="ECO:0000256" key="8">
    <source>
        <dbReference type="PROSITE-ProRule" id="PRU00027"/>
    </source>
</evidence>
<keyword evidence="6" id="KW-0804">Transcription</keyword>
<dbReference type="Proteomes" id="UP000615446">
    <property type="component" value="Unassembled WGS sequence"/>
</dbReference>
<keyword evidence="4" id="KW-0862">Zinc</keyword>
<proteinExistence type="predicted"/>
<feature type="region of interest" description="Disordered" evidence="9">
    <location>
        <begin position="32"/>
        <end position="64"/>
    </location>
</feature>
<gene>
    <name evidence="11" type="ORF">RCL2_001380400</name>
</gene>
<evidence type="ECO:0000256" key="1">
    <source>
        <dbReference type="ARBA" id="ARBA00004123"/>
    </source>
</evidence>
<dbReference type="SMART" id="SM00614">
    <property type="entry name" value="ZnF_BED"/>
    <property type="match status" value="1"/>
</dbReference>
<dbReference type="EMBL" id="BLAL01000162">
    <property type="protein sequence ID" value="GES86760.1"/>
    <property type="molecule type" value="Genomic_DNA"/>
</dbReference>
<evidence type="ECO:0000256" key="7">
    <source>
        <dbReference type="ARBA" id="ARBA00023242"/>
    </source>
</evidence>
<dbReference type="Pfam" id="PF02892">
    <property type="entry name" value="zf-BED"/>
    <property type="match status" value="1"/>
</dbReference>
<dbReference type="InterPro" id="IPR003656">
    <property type="entry name" value="Znf_BED"/>
</dbReference>
<keyword evidence="2" id="KW-0479">Metal-binding</keyword>